<dbReference type="InterPro" id="IPR008719">
    <property type="entry name" value="N2O_reductase_NosL"/>
</dbReference>
<dbReference type="EMBL" id="DTGT01000414">
    <property type="protein sequence ID" value="HGH62152.1"/>
    <property type="molecule type" value="Genomic_DNA"/>
</dbReference>
<dbReference type="AlphaFoldDB" id="A0A7C4EVN9"/>
<reference evidence="2" key="1">
    <citation type="journal article" date="2020" name="mSystems">
        <title>Genome- and Community-Level Interaction Insights into Carbon Utilization and Element Cycling Functions of Hydrothermarchaeota in Hydrothermal Sediment.</title>
        <authorList>
            <person name="Zhou Z."/>
            <person name="Liu Y."/>
            <person name="Xu W."/>
            <person name="Pan J."/>
            <person name="Luo Z.H."/>
            <person name="Li M."/>
        </authorList>
    </citation>
    <scope>NUCLEOTIDE SEQUENCE [LARGE SCALE GENOMIC DNA]</scope>
    <source>
        <strain evidence="2">SpSt-769</strain>
    </source>
</reference>
<evidence type="ECO:0008006" key="3">
    <source>
        <dbReference type="Google" id="ProtNLM"/>
    </source>
</evidence>
<feature type="chain" id="PRO_5027769551" description="Lipoprotein involved in nitrous oxide reduction" evidence="1">
    <location>
        <begin position="28"/>
        <end position="182"/>
    </location>
</feature>
<dbReference type="SUPFAM" id="SSF160387">
    <property type="entry name" value="NosL/MerB-like"/>
    <property type="match status" value="1"/>
</dbReference>
<feature type="signal peptide" evidence="1">
    <location>
        <begin position="1"/>
        <end position="27"/>
    </location>
</feature>
<sequence length="182" mass="19455">MTWRTRLMAYAAATLMAAVAMINFAQAAVVELPDGSKADLSSQCPVCHMKVEAGTLGPAAVVLANGAVILFDGPMDLFRFVLSAAQYGVSKADIKHLFVTDYAGRKFIDATKAYYVVGSNVTSGMGPEPIPFPTKDAAEKFKADHAGKAVLAYGDVTMDHVKPKRKMLKMEHEKPGNAGHAH</sequence>
<keyword evidence="1" id="KW-0732">Signal</keyword>
<organism evidence="2">
    <name type="scientific">Desulfomonile tiedjei</name>
    <dbReference type="NCBI Taxonomy" id="2358"/>
    <lineage>
        <taxon>Bacteria</taxon>
        <taxon>Pseudomonadati</taxon>
        <taxon>Thermodesulfobacteriota</taxon>
        <taxon>Desulfomonilia</taxon>
        <taxon>Desulfomonilales</taxon>
        <taxon>Desulfomonilaceae</taxon>
        <taxon>Desulfomonile</taxon>
    </lineage>
</organism>
<dbReference type="Gene3D" id="3.30.70.2050">
    <property type="match status" value="1"/>
</dbReference>
<comment type="caution">
    <text evidence="2">The sequence shown here is derived from an EMBL/GenBank/DDBJ whole genome shotgun (WGS) entry which is preliminary data.</text>
</comment>
<dbReference type="PANTHER" id="PTHR41247:SF1">
    <property type="entry name" value="HTH-TYPE TRANSCRIPTIONAL REPRESSOR YCNK"/>
    <property type="match status" value="1"/>
</dbReference>
<accession>A0A7C4EVN9</accession>
<proteinExistence type="predicted"/>
<protein>
    <recommendedName>
        <fullName evidence="3">Lipoprotein involved in nitrous oxide reduction</fullName>
    </recommendedName>
</protein>
<evidence type="ECO:0000313" key="2">
    <source>
        <dbReference type="EMBL" id="HGH62152.1"/>
    </source>
</evidence>
<dbReference type="Pfam" id="PF05573">
    <property type="entry name" value="NosL"/>
    <property type="match status" value="1"/>
</dbReference>
<gene>
    <name evidence="2" type="ORF">ENV54_12735</name>
</gene>
<name>A0A7C4EVN9_9BACT</name>
<evidence type="ECO:0000256" key="1">
    <source>
        <dbReference type="SAM" id="SignalP"/>
    </source>
</evidence>
<dbReference type="PANTHER" id="PTHR41247">
    <property type="entry name" value="HTH-TYPE TRANSCRIPTIONAL REPRESSOR YCNK"/>
    <property type="match status" value="1"/>
</dbReference>